<dbReference type="RefSeq" id="WP_100688556.1">
    <property type="nucleotide sequence ID" value="NZ_JBHTBD010000003.1"/>
</dbReference>
<dbReference type="EMBL" id="JBHTBD010000003">
    <property type="protein sequence ID" value="MFC7295205.1"/>
    <property type="molecule type" value="Genomic_DNA"/>
</dbReference>
<dbReference type="NCBIfam" id="TIGR04101">
    <property type="entry name" value="CCGSCS"/>
    <property type="match status" value="1"/>
</dbReference>
<accession>A0ABW2IWS0</accession>
<comment type="caution">
    <text evidence="2">The sequence shown here is derived from an EMBL/GenBank/DDBJ whole genome shotgun (WGS) entry which is preliminary data.</text>
</comment>
<dbReference type="Proteomes" id="UP001596506">
    <property type="component" value="Unassembled WGS sequence"/>
</dbReference>
<protein>
    <submittedName>
        <fullName evidence="2">CCGSCS motif protein</fullName>
    </submittedName>
</protein>
<keyword evidence="3" id="KW-1185">Reference proteome</keyword>
<feature type="compositionally biased region" description="Polar residues" evidence="1">
    <location>
        <begin position="27"/>
        <end position="40"/>
    </location>
</feature>
<proteinExistence type="predicted"/>
<evidence type="ECO:0000313" key="2">
    <source>
        <dbReference type="EMBL" id="MFC7295205.1"/>
    </source>
</evidence>
<feature type="region of interest" description="Disordered" evidence="1">
    <location>
        <begin position="1"/>
        <end position="59"/>
    </location>
</feature>
<feature type="compositionally biased region" description="Basic and acidic residues" evidence="1">
    <location>
        <begin position="41"/>
        <end position="50"/>
    </location>
</feature>
<gene>
    <name evidence="2" type="ORF">ACFQQA_10760</name>
</gene>
<organism evidence="2 3">
    <name type="scientific">Marinobacter aromaticivorans</name>
    <dbReference type="NCBI Taxonomy" id="1494078"/>
    <lineage>
        <taxon>Bacteria</taxon>
        <taxon>Pseudomonadati</taxon>
        <taxon>Pseudomonadota</taxon>
        <taxon>Gammaproteobacteria</taxon>
        <taxon>Pseudomonadales</taxon>
        <taxon>Marinobacteraceae</taxon>
        <taxon>Marinobacter</taxon>
    </lineage>
</organism>
<evidence type="ECO:0000313" key="3">
    <source>
        <dbReference type="Proteomes" id="UP001596506"/>
    </source>
</evidence>
<dbReference type="InterPro" id="IPR026481">
    <property type="entry name" value="CCGSCS"/>
</dbReference>
<evidence type="ECO:0000256" key="1">
    <source>
        <dbReference type="SAM" id="MobiDB-lite"/>
    </source>
</evidence>
<name>A0ABW2IWS0_9GAMM</name>
<sequence>MTQLFKEVTSPKNADEATAEELKAGATQESSEAPVTASENTTREGGKHGDPGVCCGGCS</sequence>
<reference evidence="3" key="1">
    <citation type="journal article" date="2019" name="Int. J. Syst. Evol. Microbiol.">
        <title>The Global Catalogue of Microorganisms (GCM) 10K type strain sequencing project: providing services to taxonomists for standard genome sequencing and annotation.</title>
        <authorList>
            <consortium name="The Broad Institute Genomics Platform"/>
            <consortium name="The Broad Institute Genome Sequencing Center for Infectious Disease"/>
            <person name="Wu L."/>
            <person name="Ma J."/>
        </authorList>
    </citation>
    <scope>NUCLEOTIDE SEQUENCE [LARGE SCALE GENOMIC DNA]</scope>
    <source>
        <strain evidence="3">CCUG 60559</strain>
    </source>
</reference>